<dbReference type="GO" id="GO:0019776">
    <property type="term" value="F:Atg8-family ligase activity"/>
    <property type="evidence" value="ECO:0007669"/>
    <property type="project" value="TreeGrafter"/>
</dbReference>
<dbReference type="Gene3D" id="1.10.246.190">
    <property type="entry name" value="Autophagy protein Apg5, helix rich domain"/>
    <property type="match status" value="1"/>
</dbReference>
<dbReference type="EMBL" id="MBFS01000038">
    <property type="protein sequence ID" value="PVV05111.1"/>
    <property type="molecule type" value="Genomic_DNA"/>
</dbReference>
<comment type="caution">
    <text evidence="8">The sequence shown here is derived from an EMBL/GenBank/DDBJ whole genome shotgun (WGS) entry which is preliminary data.</text>
</comment>
<feature type="domain" description="Autophagy protein ATG5 UblB" evidence="6">
    <location>
        <begin position="234"/>
        <end position="358"/>
    </location>
</feature>
<dbReference type="PANTHER" id="PTHR13040">
    <property type="entry name" value="AUTOPHAGY PROTEIN 5"/>
    <property type="match status" value="1"/>
</dbReference>
<keyword evidence="5" id="KW-0813">Transport</keyword>
<dbReference type="Pfam" id="PF20637">
    <property type="entry name" value="ATG5_HBR"/>
    <property type="match status" value="1"/>
</dbReference>
<evidence type="ECO:0000259" key="7">
    <source>
        <dbReference type="Pfam" id="PF20637"/>
    </source>
</evidence>
<dbReference type="PANTHER" id="PTHR13040:SF2">
    <property type="entry name" value="AUTOPHAGY PROTEIN 5"/>
    <property type="match status" value="1"/>
</dbReference>
<dbReference type="InterPro" id="IPR042527">
    <property type="entry name" value="Atg5_UblA_dom_sf"/>
</dbReference>
<evidence type="ECO:0000313" key="9">
    <source>
        <dbReference type="EMBL" id="PVV05111.1"/>
    </source>
</evidence>
<feature type="domain" description="Autophagy protein ATG5 alpha-helical bundle region" evidence="7">
    <location>
        <begin position="151"/>
        <end position="202"/>
    </location>
</feature>
<evidence type="ECO:0000313" key="10">
    <source>
        <dbReference type="Proteomes" id="UP000245609"/>
    </source>
</evidence>
<dbReference type="GO" id="GO:0034045">
    <property type="term" value="C:phagophore assembly site membrane"/>
    <property type="evidence" value="ECO:0007669"/>
    <property type="project" value="UniProtKB-SubCell"/>
</dbReference>
<comment type="subunit">
    <text evidence="5">Conjugated with ATG12.</text>
</comment>
<dbReference type="InterPro" id="IPR048940">
    <property type="entry name" value="ATG5_HBR"/>
</dbReference>
<proteinExistence type="inferred from homology"/>
<dbReference type="Pfam" id="PF04106">
    <property type="entry name" value="ATG5_UblB"/>
    <property type="match status" value="1"/>
</dbReference>
<evidence type="ECO:0000256" key="5">
    <source>
        <dbReference type="RuleBase" id="RU361202"/>
    </source>
</evidence>
<dbReference type="Gene3D" id="3.10.20.620">
    <property type="match status" value="1"/>
</dbReference>
<dbReference type="GO" id="GO:0006995">
    <property type="term" value="P:cellular response to nitrogen starvation"/>
    <property type="evidence" value="ECO:0007669"/>
    <property type="project" value="TreeGrafter"/>
</dbReference>
<comment type="similarity">
    <text evidence="1 5">Belongs to the ATG5 family.</text>
</comment>
<keyword evidence="10" id="KW-1185">Reference proteome</keyword>
<dbReference type="AlphaFoldDB" id="A0A2T9ZKJ1"/>
<dbReference type="Proteomes" id="UP000245609">
    <property type="component" value="Unassembled WGS sequence"/>
</dbReference>
<evidence type="ECO:0000256" key="3">
    <source>
        <dbReference type="ARBA" id="ARBA00022843"/>
    </source>
</evidence>
<name>A0A2T9ZKJ1_9FUNG</name>
<dbReference type="Gene3D" id="3.10.20.90">
    <property type="entry name" value="Phosphatidylinositol 3-kinase Catalytic Subunit, Chain A, domain 1"/>
    <property type="match status" value="1"/>
</dbReference>
<dbReference type="GO" id="GO:0005776">
    <property type="term" value="C:autophagosome"/>
    <property type="evidence" value="ECO:0007669"/>
    <property type="project" value="TreeGrafter"/>
</dbReference>
<dbReference type="GO" id="GO:0044233">
    <property type="term" value="C:mitochondria-associated endoplasmic reticulum membrane contact site"/>
    <property type="evidence" value="ECO:0007669"/>
    <property type="project" value="TreeGrafter"/>
</dbReference>
<dbReference type="EMBL" id="MBFS01000038">
    <property type="protein sequence ID" value="PVV05108.1"/>
    <property type="molecule type" value="Genomic_DNA"/>
</dbReference>
<comment type="function">
    <text evidence="5">Involved in cytoplasm to vacuole transport (Cvt) and autophagic vesicle formation.</text>
</comment>
<organism evidence="8 10">
    <name type="scientific">Smittium megazygosporum</name>
    <dbReference type="NCBI Taxonomy" id="133381"/>
    <lineage>
        <taxon>Eukaryota</taxon>
        <taxon>Fungi</taxon>
        <taxon>Fungi incertae sedis</taxon>
        <taxon>Zoopagomycota</taxon>
        <taxon>Kickxellomycotina</taxon>
        <taxon>Harpellomycetes</taxon>
        <taxon>Harpellales</taxon>
        <taxon>Legeriomycetaceae</taxon>
        <taxon>Smittium</taxon>
    </lineage>
</organism>
<dbReference type="GO" id="GO:0034727">
    <property type="term" value="P:piecemeal microautophagy of the nucleus"/>
    <property type="evidence" value="ECO:0007669"/>
    <property type="project" value="TreeGrafter"/>
</dbReference>
<evidence type="ECO:0000313" key="8">
    <source>
        <dbReference type="EMBL" id="PVV05108.1"/>
    </source>
</evidence>
<gene>
    <name evidence="8" type="ORF">BB560_000371</name>
    <name evidence="9" type="ORF">BB560_000374</name>
</gene>
<dbReference type="STRING" id="133381.A0A2T9ZKJ1"/>
<protein>
    <recommendedName>
        <fullName evidence="5">Autophagy protein 5</fullName>
    </recommendedName>
</protein>
<accession>A0A2T9ZKJ1</accession>
<keyword evidence="3 5" id="KW-0832">Ubl conjugation</keyword>
<evidence type="ECO:0000259" key="6">
    <source>
        <dbReference type="Pfam" id="PF04106"/>
    </source>
</evidence>
<keyword evidence="2 5" id="KW-1017">Isopeptide bond</keyword>
<dbReference type="OrthoDB" id="272162at2759"/>
<sequence length="366" mass="42006">MEKAEFQQEINSHVWEGAVPLSFTLDPADSMHLTFTASLPAPFNTFYASHRNGYFPYILQKLKNDWLVPLLVFESHKPQLTRDDSKGIEGDDGIDSELNLKEFWIEYEGYALKWQSRNNNLEALNTEPWHLILHTRNYPSEKLLRGPTVPQFEKMFLSLLKETDFVRNGSSKKVMDLAKSEQVALLEGLKAMNPSFFQAINRLCGYSVVNWAAFPELDCPVHISKLPQTVPKAVPVRFYILKPLNLPPFDNSDPYQVIQAPVSVYYLSQKNASDKQTEHSEFWWTSLRTAVYSMLSSHSLAPSTYLDCEMDIESTKKIKVLLEGWECLIHGVSPMWQTPLLWLAENLSYPDGFLHIILIQKNTNST</sequence>
<comment type="subcellular location">
    <subcellularLocation>
        <location evidence="5">Preautophagosomal structure membrane</location>
        <topology evidence="5">Peripheral membrane protein</topology>
    </subcellularLocation>
</comment>
<evidence type="ECO:0000256" key="1">
    <source>
        <dbReference type="ARBA" id="ARBA00006910"/>
    </source>
</evidence>
<dbReference type="GO" id="GO:0061908">
    <property type="term" value="C:phagophore"/>
    <property type="evidence" value="ECO:0007669"/>
    <property type="project" value="TreeGrafter"/>
</dbReference>
<dbReference type="InterPro" id="IPR042526">
    <property type="entry name" value="Atg5_HR"/>
</dbReference>
<dbReference type="GO" id="GO:0034274">
    <property type="term" value="C:Atg12-Atg5-Atg16 complex"/>
    <property type="evidence" value="ECO:0007669"/>
    <property type="project" value="TreeGrafter"/>
</dbReference>
<keyword evidence="4 5" id="KW-0072">Autophagy</keyword>
<reference evidence="8 10" key="1">
    <citation type="journal article" date="2018" name="MBio">
        <title>Comparative Genomics Reveals the Core Gene Toolbox for the Fungus-Insect Symbiosis.</title>
        <authorList>
            <person name="Wang Y."/>
            <person name="Stata M."/>
            <person name="Wang W."/>
            <person name="Stajich J.E."/>
            <person name="White M.M."/>
            <person name="Moncalvo J.M."/>
        </authorList>
    </citation>
    <scope>NUCLEOTIDE SEQUENCE [LARGE SCALE GENOMIC DNA]</scope>
    <source>
        <strain evidence="8 10">SC-DP-2</strain>
    </source>
</reference>
<evidence type="ECO:0000256" key="2">
    <source>
        <dbReference type="ARBA" id="ARBA00022499"/>
    </source>
</evidence>
<dbReference type="InterPro" id="IPR048318">
    <property type="entry name" value="ATG5_UblB"/>
</dbReference>
<dbReference type="GO" id="GO:0000422">
    <property type="term" value="P:autophagy of mitochondrion"/>
    <property type="evidence" value="ECO:0007669"/>
    <property type="project" value="TreeGrafter"/>
</dbReference>
<keyword evidence="5" id="KW-0472">Membrane</keyword>
<dbReference type="InterPro" id="IPR007239">
    <property type="entry name" value="Atg5"/>
</dbReference>
<evidence type="ECO:0000256" key="4">
    <source>
        <dbReference type="ARBA" id="ARBA00023006"/>
    </source>
</evidence>